<keyword evidence="14" id="KW-0808">Transferase</keyword>
<evidence type="ECO:0000256" key="14">
    <source>
        <dbReference type="ARBA" id="ARBA00022679"/>
    </source>
</evidence>
<protein>
    <recommendedName>
        <fullName evidence="8">GPI mannosyltransferase 1</fullName>
    </recommendedName>
    <alternativeName>
        <fullName evidence="28">GPI mannosyltransferase I</fullName>
    </alternativeName>
    <alternativeName>
        <fullName evidence="27">Glycosylphosphatidylinositol-anchor biosynthesis protein 14</fullName>
    </alternativeName>
    <alternativeName>
        <fullName evidence="9 10">Small COPII Coat GTPase SAR1</fullName>
    </alternativeName>
</protein>
<evidence type="ECO:0000256" key="30">
    <source>
        <dbReference type="PIRSR" id="PIRSR606689-2"/>
    </source>
</evidence>
<evidence type="ECO:0000256" key="13">
    <source>
        <dbReference type="ARBA" id="ARBA00022676"/>
    </source>
</evidence>
<keyword evidence="19" id="KW-0931">ER-Golgi transport</keyword>
<dbReference type="STRING" id="154538.A0A1M2VNG0"/>
<dbReference type="CDD" id="cd00879">
    <property type="entry name" value="Sar1"/>
    <property type="match status" value="1"/>
</dbReference>
<feature type="transmembrane region" description="Helical" evidence="31">
    <location>
        <begin position="528"/>
        <end position="551"/>
    </location>
</feature>
<dbReference type="GO" id="GO:0005789">
    <property type="term" value="C:endoplasmic reticulum membrane"/>
    <property type="evidence" value="ECO:0007669"/>
    <property type="project" value="UniProtKB-SubCell"/>
</dbReference>
<evidence type="ECO:0000256" key="29">
    <source>
        <dbReference type="PIRSR" id="PIRSR606689-1"/>
    </source>
</evidence>
<feature type="binding site" evidence="29">
    <location>
        <begin position="129"/>
        <end position="132"/>
    </location>
    <ligand>
        <name>GTP</name>
        <dbReference type="ChEBI" id="CHEBI:37565"/>
    </ligand>
</feature>
<feature type="transmembrane region" description="Helical" evidence="31">
    <location>
        <begin position="323"/>
        <end position="345"/>
    </location>
</feature>
<dbReference type="OMA" id="MLWFIGQ"/>
<keyword evidence="25" id="KW-0968">Cytoplasmic vesicle</keyword>
<keyword evidence="15 31" id="KW-0812">Transmembrane</keyword>
<organism evidence="32 33">
    <name type="scientific">Trametes pubescens</name>
    <name type="common">White-rot fungus</name>
    <dbReference type="NCBI Taxonomy" id="154538"/>
    <lineage>
        <taxon>Eukaryota</taxon>
        <taxon>Fungi</taxon>
        <taxon>Dikarya</taxon>
        <taxon>Basidiomycota</taxon>
        <taxon>Agaricomycotina</taxon>
        <taxon>Agaricomycetes</taxon>
        <taxon>Polyporales</taxon>
        <taxon>Polyporaceae</taxon>
        <taxon>Trametes</taxon>
    </lineage>
</organism>
<feature type="transmembrane region" description="Helical" evidence="31">
    <location>
        <begin position="457"/>
        <end position="480"/>
    </location>
</feature>
<sequence length="558" mass="62724">MFIINWFWDVLAQLGLLHKNAKILFLGLDNAGKTTLLHMLKNDRLATLQPTLHPTSEELAIGNVKFTTYDLGGHLQARRLWRDYFPEVDGIVFLVDSADFERFAESKAELDALLSIEELSKVPFLILGNKIDAPGAVSEDELRHHLGLYQTTGKGKVPLNDIRPIEIFMCSVVQRQGYGEGFSPYTRATYRYTPLLAVLLTPNEWLHPSFGKLLFAGCDILAGMLMYELLVSFILPSTRRTSSAGEKDASRSAPPADAESNSQLATFLVSLHLLNPLVFTISTRGSSESVLSLFVLATLYYALKNQWDVSAVLLGLSTHWKIYPFIYGIACLGVIGSQGAVGRGWQGIYSTIVNERTIRFGVISATTFLALGAAMYAIWGQPFLQESYLYHLTRLDHRHNFSPYFYLVYLTYPSASSAPEAVLWKRLLRSPLTSFVPQMILALGSGLLFGRRRENLVFTWFVQTFVFVVFNKVCTSQYFLWYTLFLPLLIPQLSMSTRRAVAYGVVWIGTQALWLSEAYKLEFLGQNVFFGVWVRGLVYVVGNCWVLAGIMDAYGHQA</sequence>
<keyword evidence="11" id="KW-0813">Transport</keyword>
<dbReference type="PROSITE" id="PS51417">
    <property type="entry name" value="ARF"/>
    <property type="match status" value="1"/>
</dbReference>
<evidence type="ECO:0000256" key="1">
    <source>
        <dbReference type="ARBA" id="ARBA00004255"/>
    </source>
</evidence>
<evidence type="ECO:0000256" key="10">
    <source>
        <dbReference type="ARBA" id="ARBA00021124"/>
    </source>
</evidence>
<dbReference type="AlphaFoldDB" id="A0A1M2VNG0"/>
<evidence type="ECO:0000256" key="15">
    <source>
        <dbReference type="ARBA" id="ARBA00022692"/>
    </source>
</evidence>
<evidence type="ECO:0000256" key="27">
    <source>
        <dbReference type="ARBA" id="ARBA00030167"/>
    </source>
</evidence>
<proteinExistence type="inferred from homology"/>
<keyword evidence="33" id="KW-1185">Reference proteome</keyword>
<evidence type="ECO:0000256" key="9">
    <source>
        <dbReference type="ARBA" id="ARBA00019961"/>
    </source>
</evidence>
<keyword evidence="12" id="KW-0337">GPI-anchor biosynthesis</keyword>
<keyword evidence="16 29" id="KW-0547">Nucleotide-binding</keyword>
<gene>
    <name evidence="32" type="ORF">TRAPUB_14414</name>
</gene>
<dbReference type="SMART" id="SM00178">
    <property type="entry name" value="SAR"/>
    <property type="match status" value="1"/>
</dbReference>
<dbReference type="Proteomes" id="UP000184267">
    <property type="component" value="Unassembled WGS sequence"/>
</dbReference>
<dbReference type="GO" id="GO:0000139">
    <property type="term" value="C:Golgi membrane"/>
    <property type="evidence" value="ECO:0007669"/>
    <property type="project" value="UniProtKB-SubCell"/>
</dbReference>
<comment type="subcellular location">
    <subcellularLocation>
        <location evidence="2">Cytoplasmic vesicle</location>
        <location evidence="2">COPII-coated vesicle membrane</location>
        <topology evidence="2">Peripheral membrane protein</topology>
        <orientation evidence="2">Cytoplasmic side</orientation>
    </subcellularLocation>
    <subcellularLocation>
        <location evidence="4">Endoplasmic reticulum membrane</location>
        <topology evidence="4">Multi-pass membrane protein</topology>
    </subcellularLocation>
    <subcellularLocation>
        <location evidence="3">Endoplasmic reticulum membrane</location>
        <topology evidence="3">Peripheral membrane protein</topology>
        <orientation evidence="3">Cytoplasmic side</orientation>
    </subcellularLocation>
    <subcellularLocation>
        <location evidence="1">Golgi apparatus membrane</location>
        <topology evidence="1">Peripheral membrane protein</topology>
        <orientation evidence="1">Cytoplasmic side</orientation>
    </subcellularLocation>
</comment>
<evidence type="ECO:0000256" key="23">
    <source>
        <dbReference type="ARBA" id="ARBA00023134"/>
    </source>
</evidence>
<evidence type="ECO:0000256" key="3">
    <source>
        <dbReference type="ARBA" id="ARBA00004397"/>
    </source>
</evidence>
<keyword evidence="30" id="KW-0460">Magnesium</keyword>
<dbReference type="NCBIfam" id="TIGR00231">
    <property type="entry name" value="small_GTP"/>
    <property type="match status" value="1"/>
</dbReference>
<evidence type="ECO:0000256" key="16">
    <source>
        <dbReference type="ARBA" id="ARBA00022741"/>
    </source>
</evidence>
<dbReference type="GO" id="GO:0003924">
    <property type="term" value="F:GTPase activity"/>
    <property type="evidence" value="ECO:0007669"/>
    <property type="project" value="InterPro"/>
</dbReference>
<comment type="similarity">
    <text evidence="6">Belongs to the small GTPase superfamily. SAR1 family.</text>
</comment>
<evidence type="ECO:0000256" key="31">
    <source>
        <dbReference type="SAM" id="Phobius"/>
    </source>
</evidence>
<dbReference type="SMART" id="SM00177">
    <property type="entry name" value="ARF"/>
    <property type="match status" value="1"/>
</dbReference>
<dbReference type="InterPro" id="IPR027417">
    <property type="entry name" value="P-loop_NTPase"/>
</dbReference>
<keyword evidence="18" id="KW-0256">Endoplasmic reticulum</keyword>
<evidence type="ECO:0000256" key="20">
    <source>
        <dbReference type="ARBA" id="ARBA00022927"/>
    </source>
</evidence>
<dbReference type="GO" id="GO:0004376">
    <property type="term" value="F:GPI mannosyltransferase activity"/>
    <property type="evidence" value="ECO:0007669"/>
    <property type="project" value="InterPro"/>
</dbReference>
<dbReference type="GO" id="GO:0012507">
    <property type="term" value="C:ER to Golgi transport vesicle membrane"/>
    <property type="evidence" value="ECO:0007669"/>
    <property type="project" value="UniProtKB-SubCell"/>
</dbReference>
<dbReference type="UniPathway" id="UPA00196"/>
<feature type="transmembrane region" description="Helical" evidence="31">
    <location>
        <begin position="500"/>
        <end position="516"/>
    </location>
</feature>
<comment type="function">
    <text evidence="26">Mannosyltransferase involved in glycosylphosphatidylinositol-anchor biosynthesis. Transfers the first alpha-1,4-mannose to GlcN-acyl-PI during GPI precursor assembly. Required for cell wall integrity.</text>
</comment>
<keyword evidence="21 31" id="KW-1133">Transmembrane helix</keyword>
<comment type="similarity">
    <text evidence="7">Belongs to the PIGM family.</text>
</comment>
<keyword evidence="17" id="KW-0378">Hydrolase</keyword>
<dbReference type="GO" id="GO:0015031">
    <property type="term" value="P:protein transport"/>
    <property type="evidence" value="ECO:0007669"/>
    <property type="project" value="UniProtKB-KW"/>
</dbReference>
<feature type="binding site" evidence="29">
    <location>
        <position position="73"/>
    </location>
    <ligand>
        <name>GTP</name>
        <dbReference type="ChEBI" id="CHEBI:37565"/>
    </ligand>
</feature>
<dbReference type="GO" id="GO:1990529">
    <property type="term" value="C:glycosylphosphatidylinositol-mannosyltransferase I complex"/>
    <property type="evidence" value="ECO:0007669"/>
    <property type="project" value="TreeGrafter"/>
</dbReference>
<evidence type="ECO:0000256" key="22">
    <source>
        <dbReference type="ARBA" id="ARBA00023034"/>
    </source>
</evidence>
<feature type="binding site" evidence="30">
    <location>
        <position position="51"/>
    </location>
    <ligand>
        <name>Mg(2+)</name>
        <dbReference type="ChEBI" id="CHEBI:18420"/>
    </ligand>
</feature>
<evidence type="ECO:0000256" key="26">
    <source>
        <dbReference type="ARBA" id="ARBA00025399"/>
    </source>
</evidence>
<keyword evidence="20" id="KW-0653">Protein transport</keyword>
<evidence type="ECO:0000256" key="12">
    <source>
        <dbReference type="ARBA" id="ARBA00022502"/>
    </source>
</evidence>
<evidence type="ECO:0000313" key="32">
    <source>
        <dbReference type="EMBL" id="OJT09127.1"/>
    </source>
</evidence>
<evidence type="ECO:0000256" key="24">
    <source>
        <dbReference type="ARBA" id="ARBA00023136"/>
    </source>
</evidence>
<keyword evidence="22" id="KW-0333">Golgi apparatus</keyword>
<dbReference type="EMBL" id="MNAD01000982">
    <property type="protein sequence ID" value="OJT09127.1"/>
    <property type="molecule type" value="Genomic_DNA"/>
</dbReference>
<evidence type="ECO:0000256" key="11">
    <source>
        <dbReference type="ARBA" id="ARBA00022448"/>
    </source>
</evidence>
<dbReference type="PANTHER" id="PTHR12886:SF0">
    <property type="entry name" value="GPI MANNOSYLTRANSFERASE 1"/>
    <property type="match status" value="1"/>
</dbReference>
<dbReference type="FunFam" id="3.40.50.300:FF:000161">
    <property type="entry name" value="Small COPII coat GTPase"/>
    <property type="match status" value="1"/>
</dbReference>
<evidence type="ECO:0000313" key="33">
    <source>
        <dbReference type="Proteomes" id="UP000184267"/>
    </source>
</evidence>
<dbReference type="Pfam" id="PF05007">
    <property type="entry name" value="Mannosyl_trans"/>
    <property type="match status" value="1"/>
</dbReference>
<feature type="transmembrane region" description="Helical" evidence="31">
    <location>
        <begin position="432"/>
        <end position="450"/>
    </location>
</feature>
<dbReference type="Gene3D" id="3.40.50.300">
    <property type="entry name" value="P-loop containing nucleotide triphosphate hydrolases"/>
    <property type="match status" value="1"/>
</dbReference>
<evidence type="ECO:0000256" key="2">
    <source>
        <dbReference type="ARBA" id="ARBA00004299"/>
    </source>
</evidence>
<evidence type="ECO:0000256" key="7">
    <source>
        <dbReference type="ARBA" id="ARBA00011071"/>
    </source>
</evidence>
<evidence type="ECO:0000256" key="17">
    <source>
        <dbReference type="ARBA" id="ARBA00022801"/>
    </source>
</evidence>
<evidence type="ECO:0000256" key="5">
    <source>
        <dbReference type="ARBA" id="ARBA00004687"/>
    </source>
</evidence>
<dbReference type="GO" id="GO:0005525">
    <property type="term" value="F:GTP binding"/>
    <property type="evidence" value="ECO:0007669"/>
    <property type="project" value="UniProtKB-KW"/>
</dbReference>
<feature type="binding site" evidence="29">
    <location>
        <begin position="27"/>
        <end position="34"/>
    </location>
    <ligand>
        <name>GTP</name>
        <dbReference type="ChEBI" id="CHEBI:37565"/>
    </ligand>
</feature>
<evidence type="ECO:0000256" key="6">
    <source>
        <dbReference type="ARBA" id="ARBA00007507"/>
    </source>
</evidence>
<comment type="pathway">
    <text evidence="5">Glycolipid biosynthesis; glycosylphosphatidylinositol-anchor biosynthesis.</text>
</comment>
<evidence type="ECO:0000256" key="28">
    <source>
        <dbReference type="ARBA" id="ARBA00032997"/>
    </source>
</evidence>
<keyword evidence="24 31" id="KW-0472">Membrane</keyword>
<evidence type="ECO:0000256" key="4">
    <source>
        <dbReference type="ARBA" id="ARBA00004477"/>
    </source>
</evidence>
<dbReference type="GO" id="GO:0046872">
    <property type="term" value="F:metal ion binding"/>
    <property type="evidence" value="ECO:0007669"/>
    <property type="project" value="UniProtKB-KW"/>
</dbReference>
<dbReference type="Pfam" id="PF00025">
    <property type="entry name" value="Arf"/>
    <property type="match status" value="1"/>
</dbReference>
<dbReference type="InterPro" id="IPR005225">
    <property type="entry name" value="Small_GTP-bd"/>
</dbReference>
<dbReference type="PRINTS" id="PR00328">
    <property type="entry name" value="SAR1GTPBP"/>
</dbReference>
<keyword evidence="13" id="KW-0328">Glycosyltransferase</keyword>
<feature type="transmembrane region" description="Helical" evidence="31">
    <location>
        <begin position="357"/>
        <end position="379"/>
    </location>
</feature>
<dbReference type="GO" id="GO:0051751">
    <property type="term" value="F:alpha-1,4-mannosyltransferase activity"/>
    <property type="evidence" value="ECO:0007669"/>
    <property type="project" value="InterPro"/>
</dbReference>
<evidence type="ECO:0000256" key="25">
    <source>
        <dbReference type="ARBA" id="ARBA00023329"/>
    </source>
</evidence>
<dbReference type="SUPFAM" id="SSF52540">
    <property type="entry name" value="P-loop containing nucleoside triphosphate hydrolases"/>
    <property type="match status" value="1"/>
</dbReference>
<accession>A0A1M2VNG0</accession>
<keyword evidence="23 29" id="KW-0342">GTP-binding</keyword>
<evidence type="ECO:0000256" key="19">
    <source>
        <dbReference type="ARBA" id="ARBA00022892"/>
    </source>
</evidence>
<reference evidence="32 33" key="1">
    <citation type="submission" date="2016-10" db="EMBL/GenBank/DDBJ databases">
        <title>Genome sequence of the basidiomycete white-rot fungus Trametes pubescens.</title>
        <authorList>
            <person name="Makela M.R."/>
            <person name="Granchi Z."/>
            <person name="Peng M."/>
            <person name="De Vries R.P."/>
            <person name="Grigoriev I."/>
            <person name="Riley R."/>
            <person name="Hilden K."/>
        </authorList>
    </citation>
    <scope>NUCLEOTIDE SEQUENCE [LARGE SCALE GENOMIC DNA]</scope>
    <source>
        <strain evidence="32 33">FBCC735</strain>
    </source>
</reference>
<name>A0A1M2VNG0_TRAPU</name>
<feature type="binding site" evidence="30">
    <location>
        <position position="34"/>
    </location>
    <ligand>
        <name>Mg(2+)</name>
        <dbReference type="ChEBI" id="CHEBI:18420"/>
    </ligand>
</feature>
<evidence type="ECO:0000256" key="21">
    <source>
        <dbReference type="ARBA" id="ARBA00022989"/>
    </source>
</evidence>
<dbReference type="GO" id="GO:0016192">
    <property type="term" value="P:vesicle-mediated transport"/>
    <property type="evidence" value="ECO:0007669"/>
    <property type="project" value="UniProtKB-KW"/>
</dbReference>
<dbReference type="InterPro" id="IPR007704">
    <property type="entry name" value="PIG-M"/>
</dbReference>
<dbReference type="PROSITE" id="PS51422">
    <property type="entry name" value="SAR1"/>
    <property type="match status" value="1"/>
</dbReference>
<evidence type="ECO:0000256" key="18">
    <source>
        <dbReference type="ARBA" id="ARBA00022824"/>
    </source>
</evidence>
<comment type="caution">
    <text evidence="32">The sequence shown here is derived from an EMBL/GenBank/DDBJ whole genome shotgun (WGS) entry which is preliminary data.</text>
</comment>
<dbReference type="InterPro" id="IPR006689">
    <property type="entry name" value="Small_GTPase_ARF/SAR"/>
</dbReference>
<dbReference type="PANTHER" id="PTHR12886">
    <property type="entry name" value="PIG-M MANNOSYLTRANSFERASE"/>
    <property type="match status" value="1"/>
</dbReference>
<dbReference type="GO" id="GO:0006506">
    <property type="term" value="P:GPI anchor biosynthetic process"/>
    <property type="evidence" value="ECO:0007669"/>
    <property type="project" value="UniProtKB-UniPathway"/>
</dbReference>
<evidence type="ECO:0000256" key="8">
    <source>
        <dbReference type="ARBA" id="ARBA00013797"/>
    </source>
</evidence>
<keyword evidence="30" id="KW-0479">Metal-binding</keyword>
<dbReference type="OrthoDB" id="1741594at2759"/>